<evidence type="ECO:0000256" key="1">
    <source>
        <dbReference type="SAM" id="MobiDB-lite"/>
    </source>
</evidence>
<feature type="compositionally biased region" description="Polar residues" evidence="1">
    <location>
        <begin position="122"/>
        <end position="133"/>
    </location>
</feature>
<gene>
    <name evidence="2" type="ORF">JX265_005178</name>
</gene>
<comment type="caution">
    <text evidence="2">The sequence shown here is derived from an EMBL/GenBank/DDBJ whole genome shotgun (WGS) entry which is preliminary data.</text>
</comment>
<dbReference type="AlphaFoldDB" id="A0A9P9WPA5"/>
<proteinExistence type="predicted"/>
<keyword evidence="3" id="KW-1185">Reference proteome</keyword>
<dbReference type="Proteomes" id="UP000829685">
    <property type="component" value="Unassembled WGS sequence"/>
</dbReference>
<evidence type="ECO:0000313" key="2">
    <source>
        <dbReference type="EMBL" id="KAI1873556.1"/>
    </source>
</evidence>
<name>A0A9P9WPA5_9PEZI</name>
<feature type="region of interest" description="Disordered" evidence="1">
    <location>
        <begin position="1"/>
        <end position="161"/>
    </location>
</feature>
<reference evidence="2" key="1">
    <citation type="submission" date="2021-03" db="EMBL/GenBank/DDBJ databases">
        <title>Revisited historic fungal species revealed as producer of novel bioactive compounds through whole genome sequencing and comparative genomics.</title>
        <authorList>
            <person name="Vignolle G.A."/>
            <person name="Hochenegger N."/>
            <person name="Mach R.L."/>
            <person name="Mach-Aigner A.R."/>
            <person name="Javad Rahimi M."/>
            <person name="Salim K.A."/>
            <person name="Chan C.M."/>
            <person name="Lim L.B.L."/>
            <person name="Cai F."/>
            <person name="Druzhinina I.S."/>
            <person name="U'Ren J.M."/>
            <person name="Derntl C."/>
        </authorList>
    </citation>
    <scope>NUCLEOTIDE SEQUENCE</scope>
    <source>
        <strain evidence="2">TUCIM 5799</strain>
    </source>
</reference>
<feature type="compositionally biased region" description="Acidic residues" evidence="1">
    <location>
        <begin position="64"/>
        <end position="76"/>
    </location>
</feature>
<dbReference type="EMBL" id="JAFIMR010000010">
    <property type="protein sequence ID" value="KAI1873556.1"/>
    <property type="molecule type" value="Genomic_DNA"/>
</dbReference>
<organism evidence="2 3">
    <name type="scientific">Neoarthrinium moseri</name>
    <dbReference type="NCBI Taxonomy" id="1658444"/>
    <lineage>
        <taxon>Eukaryota</taxon>
        <taxon>Fungi</taxon>
        <taxon>Dikarya</taxon>
        <taxon>Ascomycota</taxon>
        <taxon>Pezizomycotina</taxon>
        <taxon>Sordariomycetes</taxon>
        <taxon>Xylariomycetidae</taxon>
        <taxon>Amphisphaeriales</taxon>
        <taxon>Apiosporaceae</taxon>
        <taxon>Neoarthrinium</taxon>
    </lineage>
</organism>
<sequence length="216" mass="23592">MARAMGFSGFGTQPASKRRKYNPRIDEAVTDAAPAPGLPVRHNQGKGANSLPLGVRRANKDEISLDDDDDDAEDGEPAVVQQDEVRAGGARSSNGNDDEDDPEPQYIDTSRPSLPEVDDVQSKINAIVGSTTDPAQPGPQGPFAGARGGHRPGGRGGEREGHVWYEDYYDPTTNMNPWEKLEKDLGLKPTNSWLTWEESKARWQEIQEKSLQQTPA</sequence>
<accession>A0A9P9WPA5</accession>
<evidence type="ECO:0000313" key="3">
    <source>
        <dbReference type="Proteomes" id="UP000829685"/>
    </source>
</evidence>
<protein>
    <submittedName>
        <fullName evidence="2">Uncharacterized protein</fullName>
    </submittedName>
</protein>